<dbReference type="eggNOG" id="ENOG502SBGQ">
    <property type="taxonomic scope" value="Eukaryota"/>
</dbReference>
<protein>
    <recommendedName>
        <fullName evidence="8">Peroxisomal biogenesis factor 11</fullName>
    </recommendedName>
</protein>
<dbReference type="AlphaFoldDB" id="G7E4Q3"/>
<dbReference type="PANTHER" id="PTHR12652">
    <property type="entry name" value="PEROXISOMAL BIOGENESIS FACTOR 11"/>
    <property type="match status" value="1"/>
</dbReference>
<dbReference type="Proteomes" id="UP000009131">
    <property type="component" value="Unassembled WGS sequence"/>
</dbReference>
<dbReference type="PANTHER" id="PTHR12652:SF50">
    <property type="entry name" value="PEROXIN 11"/>
    <property type="match status" value="1"/>
</dbReference>
<dbReference type="GO" id="GO:0016559">
    <property type="term" value="P:peroxisome fission"/>
    <property type="evidence" value="ECO:0007669"/>
    <property type="project" value="InterPro"/>
</dbReference>
<dbReference type="EMBL" id="BABT02000142">
    <property type="protein sequence ID" value="GAA97813.1"/>
    <property type="molecule type" value="Genomic_DNA"/>
</dbReference>
<keyword evidence="7" id="KW-1185">Reference proteome</keyword>
<evidence type="ECO:0000256" key="5">
    <source>
        <dbReference type="SAM" id="MobiDB-lite"/>
    </source>
</evidence>
<evidence type="ECO:0000313" key="6">
    <source>
        <dbReference type="EMBL" id="GAA97813.1"/>
    </source>
</evidence>
<evidence type="ECO:0008006" key="8">
    <source>
        <dbReference type="Google" id="ProtNLM"/>
    </source>
</evidence>
<gene>
    <name evidence="6" type="primary">Mo04492</name>
    <name evidence="6" type="ORF">E5Q_04492</name>
</gene>
<proteinExistence type="predicted"/>
<comment type="subcellular location">
    <subcellularLocation>
        <location evidence="4">Peroxisome membrane</location>
    </subcellularLocation>
</comment>
<accession>G7E4Q3</accession>
<evidence type="ECO:0000256" key="4">
    <source>
        <dbReference type="ARBA" id="ARBA00046271"/>
    </source>
</evidence>
<reference evidence="6 7" key="2">
    <citation type="journal article" date="2012" name="Open Biol.">
        <title>Characteristics of nucleosomes and linker DNA regions on the genome of the basidiomycete Mixia osmundae revealed by mono- and dinucleosome mapping.</title>
        <authorList>
            <person name="Nishida H."/>
            <person name="Kondo S."/>
            <person name="Matsumoto T."/>
            <person name="Suzuki Y."/>
            <person name="Yoshikawa H."/>
            <person name="Taylor T.D."/>
            <person name="Sugiyama J."/>
        </authorList>
    </citation>
    <scope>NUCLEOTIDE SEQUENCE [LARGE SCALE GENOMIC DNA]</scope>
    <source>
        <strain evidence="7">CBS 9802 / IAM 14324 / JCM 22182 / KY 12970</strain>
    </source>
</reference>
<feature type="region of interest" description="Disordered" evidence="5">
    <location>
        <begin position="1"/>
        <end position="23"/>
    </location>
</feature>
<dbReference type="OrthoDB" id="411017at2759"/>
<dbReference type="OMA" id="YSIRVYL"/>
<dbReference type="GO" id="GO:0005778">
    <property type="term" value="C:peroxisomal membrane"/>
    <property type="evidence" value="ECO:0007669"/>
    <property type="project" value="UniProtKB-SubCell"/>
</dbReference>
<organism evidence="6 7">
    <name type="scientific">Mixia osmundae (strain CBS 9802 / IAM 14324 / JCM 22182 / KY 12970)</name>
    <dbReference type="NCBI Taxonomy" id="764103"/>
    <lineage>
        <taxon>Eukaryota</taxon>
        <taxon>Fungi</taxon>
        <taxon>Dikarya</taxon>
        <taxon>Basidiomycota</taxon>
        <taxon>Pucciniomycotina</taxon>
        <taxon>Mixiomycetes</taxon>
        <taxon>Mixiales</taxon>
        <taxon>Mixiaceae</taxon>
        <taxon>Mixia</taxon>
    </lineage>
</organism>
<keyword evidence="2" id="KW-0472">Membrane</keyword>
<dbReference type="HOGENOM" id="CLU_842212_0_0_1"/>
<evidence type="ECO:0000256" key="1">
    <source>
        <dbReference type="ARBA" id="ARBA00022593"/>
    </source>
</evidence>
<reference evidence="6 7" key="1">
    <citation type="journal article" date="2011" name="J. Gen. Appl. Microbiol.">
        <title>Draft genome sequencing of the enigmatic basidiomycete Mixia osmundae.</title>
        <authorList>
            <person name="Nishida H."/>
            <person name="Nagatsuka Y."/>
            <person name="Sugiyama J."/>
        </authorList>
    </citation>
    <scope>NUCLEOTIDE SEQUENCE [LARGE SCALE GENOMIC DNA]</scope>
    <source>
        <strain evidence="7">CBS 9802 / IAM 14324 / JCM 22182 / KY 12970</strain>
    </source>
</reference>
<dbReference type="STRING" id="764103.G7E4Q3"/>
<evidence type="ECO:0000256" key="3">
    <source>
        <dbReference type="ARBA" id="ARBA00023140"/>
    </source>
</evidence>
<comment type="caution">
    <text evidence="6">The sequence shown here is derived from an EMBL/GenBank/DDBJ whole genome shotgun (WGS) entry which is preliminary data.</text>
</comment>
<keyword evidence="1" id="KW-0962">Peroxisome biogenesis</keyword>
<sequence length="330" mass="37746">MSATGFSEGSNSPTKARERTASGVTRLIRTQHVARPRRHLLLYFLLKTSEGRERLMRAVQYSLRLYIWLVTRRRPARATKASLQGSRTARLLFAVSVLSTTRKVLALFEFLRPLAELRKHAESPAPPLTPLATTTSVRMTPDSQGPFALRLAETWLSLLLSVFDDVECFGRLGLLARPYSDRAARLADVAWLGLSVLGLWQVQGERGETWRRGRLIRRQMIDGEVEARASMEQAAADGDLDDELRFELERFELERIRRSRAMLRNLRDRLSWLWWERARLLGDLVFAFYEVFELQSGSEGIRALSGCLSSWIGARQVWSDARISVSQRSR</sequence>
<evidence type="ECO:0000313" key="7">
    <source>
        <dbReference type="Proteomes" id="UP000009131"/>
    </source>
</evidence>
<dbReference type="InParanoid" id="G7E4Q3"/>
<dbReference type="InterPro" id="IPR008733">
    <property type="entry name" value="PEX11"/>
</dbReference>
<name>G7E4Q3_MIXOS</name>
<dbReference type="RefSeq" id="XP_014566241.1">
    <property type="nucleotide sequence ID" value="XM_014710755.1"/>
</dbReference>
<feature type="compositionally biased region" description="Polar residues" evidence="5">
    <location>
        <begin position="1"/>
        <end position="14"/>
    </location>
</feature>
<keyword evidence="3" id="KW-0576">Peroxisome</keyword>
<dbReference type="Pfam" id="PF05648">
    <property type="entry name" value="PEX11"/>
    <property type="match status" value="1"/>
</dbReference>
<evidence type="ECO:0000256" key="2">
    <source>
        <dbReference type="ARBA" id="ARBA00023136"/>
    </source>
</evidence>